<accession>A0A1H0IEJ4</accession>
<keyword evidence="2" id="KW-0378">Hydrolase</keyword>
<comment type="function">
    <text evidence="5">Zinc chaperone that directly transfers zinc cofactor to target proteins, thereby activating them. Zinc is transferred from the CXCC motif in the GTPase domain to the zinc binding site in target proteins in a process requiring GTP hydrolysis.</text>
</comment>
<comment type="catalytic activity">
    <reaction evidence="6">
        <text>GTP + H2O = GDP + phosphate + H(+)</text>
        <dbReference type="Rhea" id="RHEA:19669"/>
        <dbReference type="ChEBI" id="CHEBI:15377"/>
        <dbReference type="ChEBI" id="CHEBI:15378"/>
        <dbReference type="ChEBI" id="CHEBI:37565"/>
        <dbReference type="ChEBI" id="CHEBI:43474"/>
        <dbReference type="ChEBI" id="CHEBI:58189"/>
    </reaction>
    <physiologicalReaction direction="left-to-right" evidence="6">
        <dbReference type="Rhea" id="RHEA:19670"/>
    </physiologicalReaction>
</comment>
<dbReference type="SUPFAM" id="SSF52540">
    <property type="entry name" value="P-loop containing nucleoside triphosphate hydrolases"/>
    <property type="match status" value="1"/>
</dbReference>
<evidence type="ECO:0000256" key="2">
    <source>
        <dbReference type="ARBA" id="ARBA00022801"/>
    </source>
</evidence>
<dbReference type="Pfam" id="PF02492">
    <property type="entry name" value="cobW"/>
    <property type="match status" value="1"/>
</dbReference>
<dbReference type="RefSeq" id="WP_244519597.1">
    <property type="nucleotide sequence ID" value="NZ_FNIT01000005.1"/>
</dbReference>
<proteinExistence type="inferred from homology"/>
<dbReference type="PANTHER" id="PTHR13748:SF62">
    <property type="entry name" value="COBW DOMAIN-CONTAINING PROTEIN"/>
    <property type="match status" value="1"/>
</dbReference>
<keyword evidence="1" id="KW-0547">Nucleotide-binding</keyword>
<gene>
    <name evidence="8" type="ORF">SAMN05192530_105100</name>
</gene>
<comment type="similarity">
    <text evidence="4">Belongs to the SIMIBI class G3E GTPase family. ZNG1 subfamily.</text>
</comment>
<evidence type="ECO:0000256" key="3">
    <source>
        <dbReference type="ARBA" id="ARBA00023186"/>
    </source>
</evidence>
<dbReference type="Gene3D" id="3.30.1220.10">
    <property type="entry name" value="CobW-like, C-terminal domain"/>
    <property type="match status" value="1"/>
</dbReference>
<dbReference type="InterPro" id="IPR051316">
    <property type="entry name" value="Zinc-reg_GTPase_activator"/>
</dbReference>
<dbReference type="EMBL" id="FNIT01000005">
    <property type="protein sequence ID" value="SDO29818.1"/>
    <property type="molecule type" value="Genomic_DNA"/>
</dbReference>
<dbReference type="SUPFAM" id="SSF90002">
    <property type="entry name" value="Hypothetical protein YjiA, C-terminal domain"/>
    <property type="match status" value="1"/>
</dbReference>
<dbReference type="Proteomes" id="UP000198793">
    <property type="component" value="Unassembled WGS sequence"/>
</dbReference>
<sequence length="357" mass="37909">MIPDRFCQPAAPVAPIPVTVLTGFLGAGKTTLLNRLLGQGALAGAALIVNEFGEVGIDGLLVEGTGDDVVELNDGCVCCSVRGDLVDALLRLGERRPAPTRVLVETTGLADPTPILAALAAHPDLLACFRLDGVVCVVDALAGPEHLAHRIEARRQAALADRLVLTKADLADPEPLQQALRTLNPGAPLVPLKAATGPALLDAGLRDSRTGRLDADRWMGADDAHRHHHHDHGAGHASVRSIALRHDGAMSWSDVEAFLQFASAEPGLLRLKGLFWLQDDDRPLVVHGVRGYLHPPASLPAWPEGAARATRLVVIGEGLNERRLRDLFAAFCGAARTDAPDRDALRDNPLSVAGMRF</sequence>
<dbReference type="STRING" id="1166073.SAMN05192530_105100"/>
<evidence type="ECO:0000256" key="6">
    <source>
        <dbReference type="ARBA" id="ARBA00049117"/>
    </source>
</evidence>
<dbReference type="Pfam" id="PF07683">
    <property type="entry name" value="CobW_C"/>
    <property type="match status" value="1"/>
</dbReference>
<keyword evidence="3" id="KW-0143">Chaperone</keyword>
<dbReference type="GO" id="GO:0005737">
    <property type="term" value="C:cytoplasm"/>
    <property type="evidence" value="ECO:0007669"/>
    <property type="project" value="TreeGrafter"/>
</dbReference>
<dbReference type="SMART" id="SM00833">
    <property type="entry name" value="CobW_C"/>
    <property type="match status" value="1"/>
</dbReference>
<dbReference type="CDD" id="cd03112">
    <property type="entry name" value="CobW-like"/>
    <property type="match status" value="1"/>
</dbReference>
<evidence type="ECO:0000313" key="8">
    <source>
        <dbReference type="EMBL" id="SDO29818.1"/>
    </source>
</evidence>
<evidence type="ECO:0000256" key="1">
    <source>
        <dbReference type="ARBA" id="ARBA00022741"/>
    </source>
</evidence>
<feature type="domain" description="CobW C-terminal" evidence="7">
    <location>
        <begin position="239"/>
        <end position="332"/>
    </location>
</feature>
<evidence type="ECO:0000313" key="9">
    <source>
        <dbReference type="Proteomes" id="UP000198793"/>
    </source>
</evidence>
<dbReference type="GO" id="GO:0016787">
    <property type="term" value="F:hydrolase activity"/>
    <property type="evidence" value="ECO:0007669"/>
    <property type="project" value="UniProtKB-KW"/>
</dbReference>
<dbReference type="GO" id="GO:0000166">
    <property type="term" value="F:nucleotide binding"/>
    <property type="evidence" value="ECO:0007669"/>
    <property type="project" value="UniProtKB-KW"/>
</dbReference>
<evidence type="ECO:0000259" key="7">
    <source>
        <dbReference type="SMART" id="SM00833"/>
    </source>
</evidence>
<evidence type="ECO:0000256" key="4">
    <source>
        <dbReference type="ARBA" id="ARBA00034320"/>
    </source>
</evidence>
<dbReference type="Gene3D" id="3.40.50.300">
    <property type="entry name" value="P-loop containing nucleotide triphosphate hydrolases"/>
    <property type="match status" value="1"/>
</dbReference>
<organism evidence="8 9">
    <name type="scientific">Aureimonas jatrophae</name>
    <dbReference type="NCBI Taxonomy" id="1166073"/>
    <lineage>
        <taxon>Bacteria</taxon>
        <taxon>Pseudomonadati</taxon>
        <taxon>Pseudomonadota</taxon>
        <taxon>Alphaproteobacteria</taxon>
        <taxon>Hyphomicrobiales</taxon>
        <taxon>Aurantimonadaceae</taxon>
        <taxon>Aureimonas</taxon>
    </lineage>
</organism>
<dbReference type="InterPro" id="IPR011629">
    <property type="entry name" value="CobW-like_C"/>
</dbReference>
<dbReference type="AlphaFoldDB" id="A0A1H0IEJ4"/>
<name>A0A1H0IEJ4_9HYPH</name>
<dbReference type="InterPro" id="IPR003495">
    <property type="entry name" value="CobW/HypB/UreG_nucleotide-bd"/>
</dbReference>
<evidence type="ECO:0000256" key="5">
    <source>
        <dbReference type="ARBA" id="ARBA00045658"/>
    </source>
</evidence>
<dbReference type="InterPro" id="IPR027417">
    <property type="entry name" value="P-loop_NTPase"/>
</dbReference>
<dbReference type="InterPro" id="IPR036627">
    <property type="entry name" value="CobW-likC_sf"/>
</dbReference>
<dbReference type="PANTHER" id="PTHR13748">
    <property type="entry name" value="COBW-RELATED"/>
    <property type="match status" value="1"/>
</dbReference>
<protein>
    <submittedName>
        <fullName evidence="8">GTPase, G3E family</fullName>
    </submittedName>
</protein>
<reference evidence="8 9" key="1">
    <citation type="submission" date="2016-10" db="EMBL/GenBank/DDBJ databases">
        <authorList>
            <person name="de Groot N.N."/>
        </authorList>
    </citation>
    <scope>NUCLEOTIDE SEQUENCE [LARGE SCALE GENOMIC DNA]</scope>
    <source>
        <strain evidence="9">L7-484,KACC 16230,DSM 25025</strain>
    </source>
</reference>
<keyword evidence="9" id="KW-1185">Reference proteome</keyword>